<evidence type="ECO:0000313" key="2">
    <source>
        <dbReference type="EMBL" id="GMH68919.1"/>
    </source>
</evidence>
<dbReference type="Proteomes" id="UP001162640">
    <property type="component" value="Unassembled WGS sequence"/>
</dbReference>
<accession>A0A9W7AIG0</accession>
<dbReference type="GO" id="GO:0005737">
    <property type="term" value="C:cytoplasm"/>
    <property type="evidence" value="ECO:0007669"/>
    <property type="project" value="TreeGrafter"/>
</dbReference>
<dbReference type="SUPFAM" id="SSF51735">
    <property type="entry name" value="NAD(P)-binding Rossmann-fold domains"/>
    <property type="match status" value="1"/>
</dbReference>
<dbReference type="InterPro" id="IPR036291">
    <property type="entry name" value="NAD(P)-bd_dom_sf"/>
</dbReference>
<feature type="domain" description="NAD(P)-binding" evidence="1">
    <location>
        <begin position="14"/>
        <end position="138"/>
    </location>
</feature>
<organism evidence="2 3">
    <name type="scientific">Triparma laevis f. inornata</name>
    <dbReference type="NCBI Taxonomy" id="1714386"/>
    <lineage>
        <taxon>Eukaryota</taxon>
        <taxon>Sar</taxon>
        <taxon>Stramenopiles</taxon>
        <taxon>Ochrophyta</taxon>
        <taxon>Bolidophyceae</taxon>
        <taxon>Parmales</taxon>
        <taxon>Triparmaceae</taxon>
        <taxon>Triparma</taxon>
    </lineage>
</organism>
<sequence>MPLATVARTAAVLGASGAVGTEVVRSLVDRGWDVIVLNGRPVDKFEGPAKVTQHVINMETETELKESCEKVMSAAKASALFITMGVGAPSKTKGQKGADILEMVDVSLPSACARGAKAAGVTHITILTAVGADSAAKPDKDDGIFNLFPMARAGGPLYNNCKGRVENNIRELGFPTLSTFRPAALLGTSNTPNAVAVIGRAVDFLLPVKYKCSEISVLADAMVLDSEDKLRGKGGESKDFDIFEGEPLHSLYARSKTKTGAKSDL</sequence>
<dbReference type="PANTHER" id="PTHR14097:SF7">
    <property type="entry name" value="OXIDOREDUCTASE HTATIP2"/>
    <property type="match status" value="1"/>
</dbReference>
<gene>
    <name evidence="2" type="ORF">TL16_g05038</name>
</gene>
<reference evidence="3" key="1">
    <citation type="journal article" date="2023" name="Commun. Biol.">
        <title>Genome analysis of Parmales, the sister group of diatoms, reveals the evolutionary specialization of diatoms from phago-mixotrophs to photoautotrophs.</title>
        <authorList>
            <person name="Ban H."/>
            <person name="Sato S."/>
            <person name="Yoshikawa S."/>
            <person name="Yamada K."/>
            <person name="Nakamura Y."/>
            <person name="Ichinomiya M."/>
            <person name="Sato N."/>
            <person name="Blanc-Mathieu R."/>
            <person name="Endo H."/>
            <person name="Kuwata A."/>
            <person name="Ogata H."/>
        </authorList>
    </citation>
    <scope>NUCLEOTIDE SEQUENCE [LARGE SCALE GENOMIC DNA]</scope>
</reference>
<protein>
    <recommendedName>
        <fullName evidence="1">NAD(P)-binding domain-containing protein</fullName>
    </recommendedName>
</protein>
<dbReference type="InterPro" id="IPR016040">
    <property type="entry name" value="NAD(P)-bd_dom"/>
</dbReference>
<dbReference type="EMBL" id="BLQM01000144">
    <property type="protein sequence ID" value="GMH68919.1"/>
    <property type="molecule type" value="Genomic_DNA"/>
</dbReference>
<dbReference type="Gene3D" id="3.40.50.720">
    <property type="entry name" value="NAD(P)-binding Rossmann-like Domain"/>
    <property type="match status" value="1"/>
</dbReference>
<dbReference type="GO" id="GO:0051170">
    <property type="term" value="P:import into nucleus"/>
    <property type="evidence" value="ECO:0007669"/>
    <property type="project" value="TreeGrafter"/>
</dbReference>
<evidence type="ECO:0000259" key="1">
    <source>
        <dbReference type="Pfam" id="PF13460"/>
    </source>
</evidence>
<evidence type="ECO:0000313" key="3">
    <source>
        <dbReference type="Proteomes" id="UP001162640"/>
    </source>
</evidence>
<dbReference type="PANTHER" id="PTHR14097">
    <property type="entry name" value="OXIDOREDUCTASE HTATIP2"/>
    <property type="match status" value="1"/>
</dbReference>
<name>A0A9W7AIG0_9STRA</name>
<proteinExistence type="predicted"/>
<dbReference type="Pfam" id="PF13460">
    <property type="entry name" value="NAD_binding_10"/>
    <property type="match status" value="1"/>
</dbReference>
<comment type="caution">
    <text evidence="2">The sequence shown here is derived from an EMBL/GenBank/DDBJ whole genome shotgun (WGS) entry which is preliminary data.</text>
</comment>
<dbReference type="AlphaFoldDB" id="A0A9W7AIG0"/>